<reference evidence="2 3" key="1">
    <citation type="submission" date="2021-03" db="EMBL/GenBank/DDBJ databases">
        <title>Genomic Encyclopedia of Type Strains, Phase IV (KMG-IV): sequencing the most valuable type-strain genomes for metagenomic binning, comparative biology and taxonomic classification.</title>
        <authorList>
            <person name="Goeker M."/>
        </authorList>
    </citation>
    <scope>NUCLEOTIDE SEQUENCE [LARGE SCALE GENOMIC DNA]</scope>
    <source>
        <strain evidence="2 3">DSM 21600</strain>
    </source>
</reference>
<gene>
    <name evidence="2" type="ORF">J2Z17_002239</name>
</gene>
<name>A0ABS4DYN7_9HYPH</name>
<sequence>MLRNPDNTQSEGFISDAGTQSAMGRNVTSCKTAAHLVVAPPESRSVTLNLHFGKIIGVLDRLRFDLDCRQLMRLWILNPQFKNKQRALQERQSRYYEA</sequence>
<keyword evidence="3" id="KW-1185">Reference proteome</keyword>
<dbReference type="EMBL" id="JAGGJU010000005">
    <property type="protein sequence ID" value="MBP1850802.1"/>
    <property type="molecule type" value="Genomic_DNA"/>
</dbReference>
<evidence type="ECO:0000256" key="1">
    <source>
        <dbReference type="SAM" id="MobiDB-lite"/>
    </source>
</evidence>
<protein>
    <submittedName>
        <fullName evidence="2">Uncharacterized protein</fullName>
    </submittedName>
</protein>
<dbReference type="RefSeq" id="WP_209944877.1">
    <property type="nucleotide sequence ID" value="NZ_JAGGJU010000005.1"/>
</dbReference>
<evidence type="ECO:0000313" key="3">
    <source>
        <dbReference type="Proteomes" id="UP000759443"/>
    </source>
</evidence>
<organism evidence="2 3">
    <name type="scientific">Rhizobium halophytocola</name>
    <dbReference type="NCBI Taxonomy" id="735519"/>
    <lineage>
        <taxon>Bacteria</taxon>
        <taxon>Pseudomonadati</taxon>
        <taxon>Pseudomonadota</taxon>
        <taxon>Alphaproteobacteria</taxon>
        <taxon>Hyphomicrobiales</taxon>
        <taxon>Rhizobiaceae</taxon>
        <taxon>Rhizobium/Agrobacterium group</taxon>
        <taxon>Rhizobium</taxon>
    </lineage>
</organism>
<proteinExistence type="predicted"/>
<comment type="caution">
    <text evidence="2">The sequence shown here is derived from an EMBL/GenBank/DDBJ whole genome shotgun (WGS) entry which is preliminary data.</text>
</comment>
<feature type="region of interest" description="Disordered" evidence="1">
    <location>
        <begin position="1"/>
        <end position="20"/>
    </location>
</feature>
<accession>A0ABS4DYN7</accession>
<evidence type="ECO:0000313" key="2">
    <source>
        <dbReference type="EMBL" id="MBP1850802.1"/>
    </source>
</evidence>
<dbReference type="Proteomes" id="UP000759443">
    <property type="component" value="Unassembled WGS sequence"/>
</dbReference>